<accession>A0A9P0A0H6</accession>
<dbReference type="InterPro" id="IPR036322">
    <property type="entry name" value="WD40_repeat_dom_sf"/>
</dbReference>
<evidence type="ECO:0000313" key="3">
    <source>
        <dbReference type="EMBL" id="CAH0381720.1"/>
    </source>
</evidence>
<dbReference type="Gene3D" id="2.130.10.10">
    <property type="entry name" value="YVTN repeat-like/Quinoprotein amine dehydrogenase"/>
    <property type="match status" value="1"/>
</dbReference>
<evidence type="ECO:0000313" key="4">
    <source>
        <dbReference type="Proteomes" id="UP001152759"/>
    </source>
</evidence>
<evidence type="ECO:0000256" key="1">
    <source>
        <dbReference type="SAM" id="MobiDB-lite"/>
    </source>
</evidence>
<dbReference type="EMBL" id="OU963862">
    <property type="protein sequence ID" value="CAH0381720.1"/>
    <property type="molecule type" value="Genomic_DNA"/>
</dbReference>
<dbReference type="PANTHER" id="PTHR14927">
    <property type="entry name" value="NUCLEOLAR PROTEIN 10"/>
    <property type="match status" value="1"/>
</dbReference>
<dbReference type="PANTHER" id="PTHR14927:SF0">
    <property type="entry name" value="NUCLEOLAR PROTEIN 10"/>
    <property type="match status" value="1"/>
</dbReference>
<dbReference type="InterPro" id="IPR015943">
    <property type="entry name" value="WD40/YVTN_repeat-like_dom_sf"/>
</dbReference>
<gene>
    <name evidence="3" type="ORF">BEMITA_LOCUS1339</name>
</gene>
<dbReference type="GO" id="GO:0032040">
    <property type="term" value="C:small-subunit processome"/>
    <property type="evidence" value="ECO:0007669"/>
    <property type="project" value="TreeGrafter"/>
</dbReference>
<feature type="domain" description="Nucleolar protein 10-like N-terminal" evidence="2">
    <location>
        <begin position="1"/>
        <end position="367"/>
    </location>
</feature>
<reference evidence="3" key="1">
    <citation type="submission" date="2021-12" db="EMBL/GenBank/DDBJ databases">
        <authorList>
            <person name="King R."/>
        </authorList>
    </citation>
    <scope>NUCLEOTIDE SEQUENCE</scope>
</reference>
<dbReference type="GO" id="GO:0030686">
    <property type="term" value="C:90S preribosome"/>
    <property type="evidence" value="ECO:0007669"/>
    <property type="project" value="TreeGrafter"/>
</dbReference>
<evidence type="ECO:0000259" key="2">
    <source>
        <dbReference type="Pfam" id="PF23098"/>
    </source>
</evidence>
<feature type="compositionally biased region" description="Basic and acidic residues" evidence="1">
    <location>
        <begin position="378"/>
        <end position="388"/>
    </location>
</feature>
<dbReference type="InterPro" id="IPR056551">
    <property type="entry name" value="Beta-prop_NOL10_N"/>
</dbReference>
<sequence length="918" mass="104848">MQVLDPNNVKVYNLSAGKSLPDWLSDRKRRALLNKDVDIRQRIELIQDFEMPGVSTSIRMSRDGNYIMAAGIYKPRIRCFEVDNLAMKFERCFDAEAVTFEILSDDYSKLVFLQCDRSIEFHAQYGRYHRLRIPKYGRDMKYHYPSCDLYLVGVSSDIYRLNLERGQFLNPFVSEGSELNKIAMNPVHDLIIVGTKEGRIEAWDPRARDRVSSLDCSMSCMTDNSIEIEEFPSVTALQFNGALTLGVGTATGQVLLYDIRSDKPFKVKDHMYGLPIKNIDFCQDQVLSMDSAILKIWNRNTGSLLTSIEAGNNTEFNDLCLVPNSGMMFMANESNKILTYYIPSLGPAPKWCGFLDSLTEELEEKEKVVFDSSSSVGSDHEPLSEDTNRIQPGRSRVNIVTPKVMACFDKCKISDRDATHILSSVAEALGHDLSSLSVNRSTIQRSRQKLRSERAKQLKERFSGLDLDAIVIHFDGKLFSSSKGSKKSDRLAVILTSGDAEQLLGIPEIESSSGRNQATAVYGELINWDLVDKIEALCCDTTSSNLGRLNGAAILLEQMLEREILILPCRHHIFEIILQSAFESKMGDTTGPDVPLFKRFQNEWPRMNKNKLESSLSDKRVKRIFSKDRAEILNFISDTLKYQLPRDDYKEFLILAKYFLGEFGSNPVIYAPGAFHHARWMMKAIYSLKIYLFRGQFELSESELKGISDVCVFIVKVYIKAWFTSTRSVKAPQHDIEFLQILSNYRKIDPVISVATVSKFMSHLWYLIPEAAAFSFFDNDISVECKRKMVIALSDENPLEDGEKRIKLQAAEDISGKDVSNFISCSSYKFFERFHLSSDFLKEDPSTWLENPQYLKNREIVKKIKVVNDTAERGVKLFEEYSQKLTKSDEERQRILQVVSDYRKAFPNVKKSTLRKKL</sequence>
<dbReference type="Pfam" id="PF23098">
    <property type="entry name" value="Beta-prop_NOL10_N"/>
    <property type="match status" value="1"/>
</dbReference>
<dbReference type="InterPro" id="IPR040382">
    <property type="entry name" value="NOL10/Enp2"/>
</dbReference>
<protein>
    <recommendedName>
        <fullName evidence="2">Nucleolar protein 10-like N-terminal domain-containing protein</fullName>
    </recommendedName>
</protein>
<organism evidence="3 4">
    <name type="scientific">Bemisia tabaci</name>
    <name type="common">Sweetpotato whitefly</name>
    <name type="synonym">Aleurodes tabaci</name>
    <dbReference type="NCBI Taxonomy" id="7038"/>
    <lineage>
        <taxon>Eukaryota</taxon>
        <taxon>Metazoa</taxon>
        <taxon>Ecdysozoa</taxon>
        <taxon>Arthropoda</taxon>
        <taxon>Hexapoda</taxon>
        <taxon>Insecta</taxon>
        <taxon>Pterygota</taxon>
        <taxon>Neoptera</taxon>
        <taxon>Paraneoptera</taxon>
        <taxon>Hemiptera</taxon>
        <taxon>Sternorrhyncha</taxon>
        <taxon>Aleyrodoidea</taxon>
        <taxon>Aleyrodidae</taxon>
        <taxon>Aleyrodinae</taxon>
        <taxon>Bemisia</taxon>
    </lineage>
</organism>
<dbReference type="FunFam" id="2.130.10.10:FF:001909">
    <property type="entry name" value="WD repeat, SAM and U-box domain-containing protein"/>
    <property type="match status" value="1"/>
</dbReference>
<dbReference type="AlphaFoldDB" id="A0A9P0A0H6"/>
<feature type="region of interest" description="Disordered" evidence="1">
    <location>
        <begin position="370"/>
        <end position="389"/>
    </location>
</feature>
<dbReference type="Proteomes" id="UP001152759">
    <property type="component" value="Chromosome 1"/>
</dbReference>
<keyword evidence="4" id="KW-1185">Reference proteome</keyword>
<proteinExistence type="predicted"/>
<dbReference type="SUPFAM" id="SSF50978">
    <property type="entry name" value="WD40 repeat-like"/>
    <property type="match status" value="1"/>
</dbReference>
<name>A0A9P0A0H6_BEMTA</name>
<dbReference type="GO" id="GO:0000462">
    <property type="term" value="P:maturation of SSU-rRNA from tricistronic rRNA transcript (SSU-rRNA, 5.8S rRNA, LSU-rRNA)"/>
    <property type="evidence" value="ECO:0007669"/>
    <property type="project" value="TreeGrafter"/>
</dbReference>